<dbReference type="SUPFAM" id="SSF54060">
    <property type="entry name" value="His-Me finger endonucleases"/>
    <property type="match status" value="1"/>
</dbReference>
<protein>
    <recommendedName>
        <fullName evidence="2">Recombination endonuclease VII</fullName>
    </recommendedName>
</protein>
<dbReference type="Pfam" id="PF02945">
    <property type="entry name" value="Endonuclease_7"/>
    <property type="match status" value="1"/>
</dbReference>
<dbReference type="InterPro" id="IPR038563">
    <property type="entry name" value="Endonuclease_7_sf"/>
</dbReference>
<accession>A0A0F9C8R2</accession>
<proteinExistence type="predicted"/>
<name>A0A0F9C8R2_9ZZZZ</name>
<dbReference type="EMBL" id="LAZR01045481">
    <property type="protein sequence ID" value="KKK98769.1"/>
    <property type="molecule type" value="Genomic_DNA"/>
</dbReference>
<gene>
    <name evidence="1" type="ORF">LCGC14_2639440</name>
</gene>
<comment type="caution">
    <text evidence="1">The sequence shown here is derived from an EMBL/GenBank/DDBJ whole genome shotgun (WGS) entry which is preliminary data.</text>
</comment>
<reference evidence="1" key="1">
    <citation type="journal article" date="2015" name="Nature">
        <title>Complex archaea that bridge the gap between prokaryotes and eukaryotes.</title>
        <authorList>
            <person name="Spang A."/>
            <person name="Saw J.H."/>
            <person name="Jorgensen S.L."/>
            <person name="Zaremba-Niedzwiedzka K."/>
            <person name="Martijn J."/>
            <person name="Lind A.E."/>
            <person name="van Eijk R."/>
            <person name="Schleper C."/>
            <person name="Guy L."/>
            <person name="Ettema T.J."/>
        </authorList>
    </citation>
    <scope>NUCLEOTIDE SEQUENCE</scope>
</reference>
<evidence type="ECO:0000313" key="1">
    <source>
        <dbReference type="EMBL" id="KKK98769.1"/>
    </source>
</evidence>
<organism evidence="1">
    <name type="scientific">marine sediment metagenome</name>
    <dbReference type="NCBI Taxonomy" id="412755"/>
    <lineage>
        <taxon>unclassified sequences</taxon>
        <taxon>metagenomes</taxon>
        <taxon>ecological metagenomes</taxon>
    </lineage>
</organism>
<dbReference type="Gene3D" id="3.40.1800.10">
    <property type="entry name" value="His-Me finger endonucleases"/>
    <property type="match status" value="1"/>
</dbReference>
<dbReference type="InterPro" id="IPR004211">
    <property type="entry name" value="Endonuclease_7"/>
</dbReference>
<sequence length="108" mass="12608">MRQWLEEHPEQRALMQIYQLKRRYGITFADYYRMLEEQGGGCAICGYRPKNIRLSVDHDHKTGQVRGLLCVKCNKGLPYFVDSPDRFDQAAEYLRRAEAVARIKEVAA</sequence>
<evidence type="ECO:0008006" key="2">
    <source>
        <dbReference type="Google" id="ProtNLM"/>
    </source>
</evidence>
<dbReference type="AlphaFoldDB" id="A0A0F9C8R2"/>
<dbReference type="InterPro" id="IPR044925">
    <property type="entry name" value="His-Me_finger_sf"/>
</dbReference>